<keyword evidence="6" id="KW-0547">Nucleotide-binding</keyword>
<dbReference type="EMBL" id="CP014163">
    <property type="protein sequence ID" value="AMB98720.1"/>
    <property type="molecule type" value="Genomic_DNA"/>
</dbReference>
<dbReference type="Pfam" id="PF02518">
    <property type="entry name" value="HATPase_c"/>
    <property type="match status" value="1"/>
</dbReference>
<reference evidence="11" key="2">
    <citation type="submission" date="2016-01" db="EMBL/GenBank/DDBJ databases">
        <title>Six Aerococcus type strain genome sequencing and assembly using PacBio and Illumina Hiseq.</title>
        <authorList>
            <person name="Carkaci D."/>
            <person name="Dargis R."/>
            <person name="Nielsen X.C."/>
            <person name="Skovgaard O."/>
            <person name="Fuursted K."/>
            <person name="Christensen J.J."/>
        </authorList>
    </citation>
    <scope>NUCLEOTIDE SEQUENCE [LARGE SCALE GENOMIC DNA]</scope>
    <source>
        <strain evidence="11">CCUG42038B</strain>
    </source>
</reference>
<dbReference type="GO" id="GO:0005524">
    <property type="term" value="F:ATP binding"/>
    <property type="evidence" value="ECO:0007669"/>
    <property type="project" value="UniProtKB-KW"/>
</dbReference>
<keyword evidence="4" id="KW-0472">Membrane</keyword>
<dbReference type="InterPro" id="IPR003661">
    <property type="entry name" value="HisK_dim/P_dom"/>
</dbReference>
<dbReference type="AlphaFoldDB" id="A0A0X8FK04"/>
<dbReference type="Gene3D" id="3.30.565.10">
    <property type="entry name" value="Histidine kinase-like ATPase, C-terminal domain"/>
    <property type="match status" value="1"/>
</dbReference>
<dbReference type="InterPro" id="IPR005467">
    <property type="entry name" value="His_kinase_dom"/>
</dbReference>
<evidence type="ECO:0000313" key="10">
    <source>
        <dbReference type="EMBL" id="AMB98720.1"/>
    </source>
</evidence>
<dbReference type="InterPro" id="IPR003594">
    <property type="entry name" value="HATPase_dom"/>
</dbReference>
<dbReference type="InterPro" id="IPR036097">
    <property type="entry name" value="HisK_dim/P_sf"/>
</dbReference>
<gene>
    <name evidence="10" type="ORF">AWM75_01335</name>
</gene>
<name>A0A0X8FK04_9LACT</name>
<dbReference type="PANTHER" id="PTHR44936:SF10">
    <property type="entry name" value="SENSOR PROTEIN RSTB"/>
    <property type="match status" value="1"/>
</dbReference>
<dbReference type="EC" id="2.7.13.3" evidence="3"/>
<dbReference type="InterPro" id="IPR036890">
    <property type="entry name" value="HATPase_C_sf"/>
</dbReference>
<evidence type="ECO:0000256" key="4">
    <source>
        <dbReference type="ARBA" id="ARBA00022475"/>
    </source>
</evidence>
<dbReference type="InterPro" id="IPR050980">
    <property type="entry name" value="2C_sensor_his_kinase"/>
</dbReference>
<dbReference type="GO" id="GO:0000155">
    <property type="term" value="F:phosphorelay sensor kinase activity"/>
    <property type="evidence" value="ECO:0007669"/>
    <property type="project" value="InterPro"/>
</dbReference>
<evidence type="ECO:0000313" key="11">
    <source>
        <dbReference type="Proteomes" id="UP000062260"/>
    </source>
</evidence>
<evidence type="ECO:0000256" key="8">
    <source>
        <dbReference type="ARBA" id="ARBA00022840"/>
    </source>
</evidence>
<dbReference type="RefSeq" id="WP_067977379.1">
    <property type="nucleotide sequence ID" value="NZ_FNHJ01000003.1"/>
</dbReference>
<evidence type="ECO:0000256" key="1">
    <source>
        <dbReference type="ARBA" id="ARBA00000085"/>
    </source>
</evidence>
<keyword evidence="9" id="KW-0902">Two-component regulatory system</keyword>
<dbReference type="GO" id="GO:0005886">
    <property type="term" value="C:plasma membrane"/>
    <property type="evidence" value="ECO:0007669"/>
    <property type="project" value="UniProtKB-SubCell"/>
</dbReference>
<reference evidence="10 11" key="1">
    <citation type="journal article" date="2016" name="Genome Announc.">
        <title>Complete Genome Sequences of Aerococcus christensenii CCUG 28831T, Aerococcus sanguinicola CCUG 43001T, Aerococcus urinae CCUG 36881T, Aerococcus urinaeequi CCUG 28094T, Aerococcus urinaehominis CCUG 42038 BT, and Aerococcus viridans CCUG 4311T.</title>
        <authorList>
            <person name="Carkaci D."/>
            <person name="Dargis R."/>
            <person name="Nielsen X.C."/>
            <person name="Skovgaard O."/>
            <person name="Fuursted K."/>
            <person name="Christensen J.J."/>
        </authorList>
    </citation>
    <scope>NUCLEOTIDE SEQUENCE [LARGE SCALE GENOMIC DNA]</scope>
    <source>
        <strain evidence="10 11">CCUG42038B</strain>
    </source>
</reference>
<sequence length="437" mass="50163">MINYFLKKLRKFLATTLLLLTVLLLILLGGIYLNYRVSLKYVQPDDVYEFVFANAVGEEFLNETNRTYLQANDIWAIHLDQEGQVVESYHKPAEVPAKFSLSDIVRFTRFYLQDYPVFTYVAGDGILVFGYPKGSLDKLPFNYVSTEALWLNFKLALLLGMFFVFFNIVLYYREVRLLRQKLEPLETSIEHLYKDSYQPLDETGDLKSIAVTINQANQNYKLLKESQAQWLRGISHDIRTPLTKINWGLEKLKTAENSFEICQMNRHVMQISKTIEDLNLTNRLDTLSTDIFVETNPITVIRQLIVDTLNEHPEREILFNNTVANEVKILMDAGLFSRMLENIIQNSLNYSSGIIKVTTSLSDHQFIVECVDLGPGLSEEVIARLNTCDISKIKSHGLGLFISKQIAQLHHGEMEIANQSLGLKVSFYFDLSSEISI</sequence>
<dbReference type="PANTHER" id="PTHR44936">
    <property type="entry name" value="SENSOR PROTEIN CREC"/>
    <property type="match status" value="1"/>
</dbReference>
<organism evidence="10 11">
    <name type="scientific">Aerococcus urinaehominis</name>
    <dbReference type="NCBI Taxonomy" id="128944"/>
    <lineage>
        <taxon>Bacteria</taxon>
        <taxon>Bacillati</taxon>
        <taxon>Bacillota</taxon>
        <taxon>Bacilli</taxon>
        <taxon>Lactobacillales</taxon>
        <taxon>Aerococcaceae</taxon>
        <taxon>Aerococcus</taxon>
    </lineage>
</organism>
<evidence type="ECO:0000256" key="3">
    <source>
        <dbReference type="ARBA" id="ARBA00012438"/>
    </source>
</evidence>
<evidence type="ECO:0000256" key="5">
    <source>
        <dbReference type="ARBA" id="ARBA00022679"/>
    </source>
</evidence>
<accession>A0A0X8FK04</accession>
<keyword evidence="8" id="KW-0067">ATP-binding</keyword>
<keyword evidence="11" id="KW-1185">Reference proteome</keyword>
<dbReference type="SUPFAM" id="SSF55874">
    <property type="entry name" value="ATPase domain of HSP90 chaperone/DNA topoisomerase II/histidine kinase"/>
    <property type="match status" value="1"/>
</dbReference>
<dbReference type="CDD" id="cd00082">
    <property type="entry name" value="HisKA"/>
    <property type="match status" value="1"/>
</dbReference>
<keyword evidence="4" id="KW-1003">Cell membrane</keyword>
<dbReference type="SMART" id="SM00387">
    <property type="entry name" value="HATPase_c"/>
    <property type="match status" value="1"/>
</dbReference>
<keyword evidence="5" id="KW-0808">Transferase</keyword>
<comment type="subcellular location">
    <subcellularLocation>
        <location evidence="2">Cell membrane</location>
        <topology evidence="2">Multi-pass membrane protein</topology>
    </subcellularLocation>
</comment>
<comment type="catalytic activity">
    <reaction evidence="1">
        <text>ATP + protein L-histidine = ADP + protein N-phospho-L-histidine.</text>
        <dbReference type="EC" id="2.7.13.3"/>
    </reaction>
</comment>
<keyword evidence="7" id="KW-0418">Kinase</keyword>
<evidence type="ECO:0000256" key="9">
    <source>
        <dbReference type="ARBA" id="ARBA00023012"/>
    </source>
</evidence>
<dbReference type="Proteomes" id="UP000062260">
    <property type="component" value="Chromosome"/>
</dbReference>
<dbReference type="Gene3D" id="1.10.287.130">
    <property type="match status" value="1"/>
</dbReference>
<dbReference type="KEGG" id="auh:AWM75_01335"/>
<proteinExistence type="predicted"/>
<protein>
    <recommendedName>
        <fullName evidence="3">histidine kinase</fullName>
        <ecNumber evidence="3">2.7.13.3</ecNumber>
    </recommendedName>
</protein>
<evidence type="ECO:0000256" key="7">
    <source>
        <dbReference type="ARBA" id="ARBA00022777"/>
    </source>
</evidence>
<evidence type="ECO:0000256" key="2">
    <source>
        <dbReference type="ARBA" id="ARBA00004651"/>
    </source>
</evidence>
<dbReference type="STRING" id="128944.AWM75_01335"/>
<dbReference type="PROSITE" id="PS50109">
    <property type="entry name" value="HIS_KIN"/>
    <property type="match status" value="1"/>
</dbReference>
<dbReference type="SUPFAM" id="SSF47384">
    <property type="entry name" value="Homodimeric domain of signal transducing histidine kinase"/>
    <property type="match status" value="1"/>
</dbReference>
<evidence type="ECO:0000256" key="6">
    <source>
        <dbReference type="ARBA" id="ARBA00022741"/>
    </source>
</evidence>